<dbReference type="InterPro" id="IPR010228">
    <property type="entry name" value="NADH_UbQ_OxRdtase_Gsu"/>
</dbReference>
<evidence type="ECO:0000313" key="22">
    <source>
        <dbReference type="Proteomes" id="UP000182264"/>
    </source>
</evidence>
<feature type="domain" description="4Fe-4S Mo/W bis-MGD-type" evidence="19">
    <location>
        <begin position="217"/>
        <end position="273"/>
    </location>
</feature>
<dbReference type="Pfam" id="PF10588">
    <property type="entry name" value="NADH-G_4Fe-4S_3"/>
    <property type="match status" value="1"/>
</dbReference>
<dbReference type="GO" id="GO:0043546">
    <property type="term" value="F:molybdopterin cofactor binding"/>
    <property type="evidence" value="ECO:0007669"/>
    <property type="project" value="InterPro"/>
</dbReference>
<evidence type="ECO:0000256" key="3">
    <source>
        <dbReference type="ARBA" id="ARBA00004370"/>
    </source>
</evidence>
<dbReference type="InterPro" id="IPR009010">
    <property type="entry name" value="Asp_de-COase-like_dom_sf"/>
</dbReference>
<dbReference type="InterPro" id="IPR019574">
    <property type="entry name" value="NADH_UbQ_OxRdtase_Gsu_4Fe4S-bd"/>
</dbReference>
<dbReference type="InterPro" id="IPR006963">
    <property type="entry name" value="Mopterin_OxRdtase_4Fe-4S_dom"/>
</dbReference>
<dbReference type="Pfam" id="PF13510">
    <property type="entry name" value="Fer2_4"/>
    <property type="match status" value="1"/>
</dbReference>
<keyword evidence="22" id="KW-1185">Reference proteome</keyword>
<dbReference type="PANTHER" id="PTHR43105:SF10">
    <property type="entry name" value="NADH-QUINONE OXIDOREDUCTASE SUBUNIT G"/>
    <property type="match status" value="1"/>
</dbReference>
<evidence type="ECO:0000256" key="4">
    <source>
        <dbReference type="ARBA" id="ARBA00005404"/>
    </source>
</evidence>
<evidence type="ECO:0000256" key="16">
    <source>
        <dbReference type="ARBA" id="ARBA00047712"/>
    </source>
</evidence>
<evidence type="ECO:0000256" key="9">
    <source>
        <dbReference type="ARBA" id="ARBA00022967"/>
    </source>
</evidence>
<dbReference type="Gene3D" id="3.10.20.740">
    <property type="match status" value="1"/>
</dbReference>
<keyword evidence="8" id="KW-0479">Metal-binding</keyword>
<dbReference type="PROSITE" id="PS51669">
    <property type="entry name" value="4FE4S_MOW_BIS_MGD"/>
    <property type="match status" value="1"/>
</dbReference>
<dbReference type="InterPro" id="IPR006656">
    <property type="entry name" value="Mopterin_OxRdtase"/>
</dbReference>
<comment type="similarity">
    <text evidence="4 17">Belongs to the complex I 75 kDa subunit family.</text>
</comment>
<dbReference type="KEGG" id="pace:A6070_14360"/>
<evidence type="ECO:0000256" key="2">
    <source>
        <dbReference type="ARBA" id="ARBA00002378"/>
    </source>
</evidence>
<dbReference type="GO" id="GO:0003954">
    <property type="term" value="F:NADH dehydrogenase activity"/>
    <property type="evidence" value="ECO:0007669"/>
    <property type="project" value="TreeGrafter"/>
</dbReference>
<dbReference type="NCBIfam" id="TIGR01973">
    <property type="entry name" value="NuoG"/>
    <property type="match status" value="1"/>
</dbReference>
<dbReference type="Proteomes" id="UP000182264">
    <property type="component" value="Chromosome"/>
</dbReference>
<dbReference type="STRING" id="29542.A6070_14360"/>
<comment type="subcellular location">
    <subcellularLocation>
        <location evidence="3">Membrane</location>
    </subcellularLocation>
</comment>
<evidence type="ECO:0000256" key="11">
    <source>
        <dbReference type="ARBA" id="ARBA00023014"/>
    </source>
</evidence>
<dbReference type="RefSeq" id="WP_072286424.1">
    <property type="nucleotide sequence ID" value="NZ_CP015455.1"/>
</dbReference>
<dbReference type="InterPro" id="IPR000283">
    <property type="entry name" value="NADH_UbQ_OxRdtase_75kDa_su_CS"/>
</dbReference>
<keyword evidence="14" id="KW-0472">Membrane</keyword>
<keyword evidence="6" id="KW-0001">2Fe-2S</keyword>
<dbReference type="Pfam" id="PF01568">
    <property type="entry name" value="Molydop_binding"/>
    <property type="match status" value="1"/>
</dbReference>
<comment type="cofactor">
    <cofactor evidence="15">
        <name>[2Fe-2S] cluster</name>
        <dbReference type="ChEBI" id="CHEBI:190135"/>
    </cofactor>
</comment>
<dbReference type="AlphaFoldDB" id="A0A1L3GF50"/>
<accession>A0A1L3GF50</accession>
<dbReference type="Gene3D" id="3.40.228.10">
    <property type="entry name" value="Dimethylsulfoxide Reductase, domain 2"/>
    <property type="match status" value="1"/>
</dbReference>
<dbReference type="GO" id="GO:0042773">
    <property type="term" value="P:ATP synthesis coupled electron transport"/>
    <property type="evidence" value="ECO:0007669"/>
    <property type="project" value="InterPro"/>
</dbReference>
<evidence type="ECO:0000256" key="7">
    <source>
        <dbReference type="ARBA" id="ARBA00022719"/>
    </source>
</evidence>
<dbReference type="CDD" id="cd02768">
    <property type="entry name" value="MopB_NADH-Q-OR-NuoG2"/>
    <property type="match status" value="1"/>
</dbReference>
<proteinExistence type="inferred from homology"/>
<dbReference type="SMART" id="SM00929">
    <property type="entry name" value="NADH-G_4Fe-4S_3"/>
    <property type="match status" value="1"/>
</dbReference>
<keyword evidence="11" id="KW-0411">Iron-sulfur</keyword>
<comment type="cofactor">
    <cofactor evidence="1">
        <name>[4Fe-4S] cluster</name>
        <dbReference type="ChEBI" id="CHEBI:49883"/>
    </cofactor>
</comment>
<evidence type="ECO:0000256" key="17">
    <source>
        <dbReference type="RuleBase" id="RU004523"/>
    </source>
</evidence>
<reference evidence="21 22" key="1">
    <citation type="journal article" date="2017" name="Genome Announc.">
        <title>Complete Genome Sequences of Two Acetylene-Fermenting Pelobacter acetylenicus Strains.</title>
        <authorList>
            <person name="Sutton J.M."/>
            <person name="Baesman S.M."/>
            <person name="Fierst J.L."/>
            <person name="Poret-Peterson A.T."/>
            <person name="Oremland R.S."/>
            <person name="Dunlap D.S."/>
            <person name="Akob D.M."/>
        </authorList>
    </citation>
    <scope>NUCLEOTIDE SEQUENCE [LARGE SCALE GENOMIC DNA]</scope>
    <source>
        <strain evidence="21 22">DSM 3247</strain>
    </source>
</reference>
<dbReference type="FunFam" id="3.10.20.740:FF:000004">
    <property type="entry name" value="NADH-quinone oxidoreductase"/>
    <property type="match status" value="1"/>
</dbReference>
<dbReference type="Gene3D" id="2.20.25.90">
    <property type="entry name" value="ADC-like domains"/>
    <property type="match status" value="1"/>
</dbReference>
<dbReference type="SUPFAM" id="SSF54862">
    <property type="entry name" value="4Fe-4S ferredoxins"/>
    <property type="match status" value="1"/>
</dbReference>
<dbReference type="GO" id="GO:0016020">
    <property type="term" value="C:membrane"/>
    <property type="evidence" value="ECO:0007669"/>
    <property type="project" value="UniProtKB-SubCell"/>
</dbReference>
<keyword evidence="7" id="KW-0874">Quinone</keyword>
<dbReference type="EMBL" id="CP015518">
    <property type="protein sequence ID" value="APG24582.1"/>
    <property type="molecule type" value="Genomic_DNA"/>
</dbReference>
<evidence type="ECO:0000256" key="5">
    <source>
        <dbReference type="ARBA" id="ARBA00022485"/>
    </source>
</evidence>
<evidence type="ECO:0000256" key="10">
    <source>
        <dbReference type="ARBA" id="ARBA00023004"/>
    </source>
</evidence>
<dbReference type="PROSITE" id="PS51839">
    <property type="entry name" value="4FE4S_HC3"/>
    <property type="match status" value="1"/>
</dbReference>
<dbReference type="GO" id="GO:0008137">
    <property type="term" value="F:NADH dehydrogenase (ubiquinone) activity"/>
    <property type="evidence" value="ECO:0007669"/>
    <property type="project" value="InterPro"/>
</dbReference>
<evidence type="ECO:0000259" key="18">
    <source>
        <dbReference type="PROSITE" id="PS51085"/>
    </source>
</evidence>
<dbReference type="OrthoDB" id="9816402at2"/>
<dbReference type="InterPro" id="IPR006657">
    <property type="entry name" value="MoPterin_dinucl-bd_dom"/>
</dbReference>
<evidence type="ECO:0000256" key="12">
    <source>
        <dbReference type="ARBA" id="ARBA00023027"/>
    </source>
</evidence>
<dbReference type="GO" id="GO:0046872">
    <property type="term" value="F:metal ion binding"/>
    <property type="evidence" value="ECO:0007669"/>
    <property type="project" value="UniProtKB-KW"/>
</dbReference>
<dbReference type="Pfam" id="PF04879">
    <property type="entry name" value="Molybdop_Fe4S4"/>
    <property type="match status" value="1"/>
</dbReference>
<feature type="domain" description="4Fe-4S His(Cys)3-ligated-type" evidence="20">
    <location>
        <begin position="80"/>
        <end position="119"/>
    </location>
</feature>
<keyword evidence="5" id="KW-0004">4Fe-4S</keyword>
<keyword evidence="13" id="KW-0830">Ubiquinone</keyword>
<comment type="function">
    <text evidence="2">NDH-1 shuttles electrons from NADH, via FMN and iron-sulfur (Fe-S) centers, to quinones in the respiratory chain. The immediate electron acceptor for the enzyme in this species is believed to be ubiquinone. Couples the redox reaction to proton translocation (for every two electrons transferred, four hydrogen ions are translocated across the cytoplasmic membrane), and thus conserves the redox energy in a proton gradient.</text>
</comment>
<dbReference type="InterPro" id="IPR036010">
    <property type="entry name" value="2Fe-2S_ferredoxin-like_sf"/>
</dbReference>
<dbReference type="SMART" id="SM00926">
    <property type="entry name" value="Molybdop_Fe4S4"/>
    <property type="match status" value="1"/>
</dbReference>
<name>A0A1L3GF50_SYNAC</name>
<evidence type="ECO:0000313" key="21">
    <source>
        <dbReference type="EMBL" id="APG24582.1"/>
    </source>
</evidence>
<evidence type="ECO:0000256" key="8">
    <source>
        <dbReference type="ARBA" id="ARBA00022723"/>
    </source>
</evidence>
<evidence type="ECO:0000256" key="13">
    <source>
        <dbReference type="ARBA" id="ARBA00023075"/>
    </source>
</evidence>
<evidence type="ECO:0000256" key="15">
    <source>
        <dbReference type="ARBA" id="ARBA00034078"/>
    </source>
</evidence>
<dbReference type="PANTHER" id="PTHR43105">
    <property type="entry name" value="RESPIRATORY NITRATE REDUCTASE"/>
    <property type="match status" value="1"/>
</dbReference>
<dbReference type="PROSITE" id="PS00642">
    <property type="entry name" value="COMPLEX1_75K_2"/>
    <property type="match status" value="1"/>
</dbReference>
<sequence length="797" mass="86583">MPTLIIDNQTVTVPEGTSVLEAALKLGIEIPHFCHHEALGAIGACRMCAVDIIEGPARGIQMSCMLAAKNDMVVATGSEAVLAYRAQVIEWLMTNHPHDCPVCDAGGECQLQDMTVAGGHGIRRYTGPKRTYRNQDLGPFIAHEMNRCIQCYRCVRTYQDYCGGTDFGVLGSRQRLYFGRFADGPLESPFAGNLVDVCPTGVLTDKTCRFKSRGWDLQEAPSVCLHCSLGCAVTGGARYRELQRRRARTNLQTNGYFICDRGRFGYGYVNRADRPRHPMIGHRRATWQEALATLENRLQEMIEVFGAASIALLTSSRACLETQFLAKRWAAALGSPHVCFEPHPRRDLAARVAASQSSDYCASLADIRQCDVAVLVGADPLSEAPVLALALRQAARRGARIVVIDPRPVDLPLTFERHAIPPESLSRVLQAIRHPDQEDETRTGRLGRPLGRALRKAQNPVLIGGTDILGPQGSLALLQAAAACSGHQAPCRSMLLLGGANSFGGALLGGDNPGFDDVIEGMEQGRIKALLCIEADPLADFPDRKRSRAALARLEWLAVFDYAATATLQEADYFLPTTALEESFGTLINNEGRMQSFDRVFTAGAPVAETAGDSHPPRIFTREIPGAEPQPAWALMAGLMGRDANLDVLRGEIDHAGRHFAGISTLIADGEGCRIAIPGPVPELAETSHGETVFIDDLRLLITQALYGSEALSSLSPHIEPLLPRPFVMLHPQDAARFKITEGAQVTLFTPLGDFPLTLRLSEEMARGLAIVPRLRNTVTEPLVSGGEPMICRIEKV</sequence>
<keyword evidence="9" id="KW-1278">Translocase</keyword>
<dbReference type="Gene3D" id="3.40.50.740">
    <property type="match status" value="2"/>
</dbReference>
<keyword evidence="10" id="KW-0408">Iron</keyword>
<evidence type="ECO:0000256" key="6">
    <source>
        <dbReference type="ARBA" id="ARBA00022714"/>
    </source>
</evidence>
<dbReference type="GO" id="GO:0051539">
    <property type="term" value="F:4 iron, 4 sulfur cluster binding"/>
    <property type="evidence" value="ECO:0007669"/>
    <property type="project" value="UniProtKB-KW"/>
</dbReference>
<feature type="domain" description="2Fe-2S ferredoxin-type" evidence="18">
    <location>
        <begin position="1"/>
        <end position="80"/>
    </location>
</feature>
<dbReference type="GO" id="GO:0048038">
    <property type="term" value="F:quinone binding"/>
    <property type="evidence" value="ECO:0007669"/>
    <property type="project" value="UniProtKB-KW"/>
</dbReference>
<dbReference type="SUPFAM" id="SSF54292">
    <property type="entry name" value="2Fe-2S ferredoxin-like"/>
    <property type="match status" value="1"/>
</dbReference>
<dbReference type="SUPFAM" id="SSF53706">
    <property type="entry name" value="Formate dehydrogenase/DMSO reductase, domains 1-3"/>
    <property type="match status" value="1"/>
</dbReference>
<gene>
    <name evidence="21" type="ORF">A7E75_05730</name>
</gene>
<dbReference type="CDD" id="cd00207">
    <property type="entry name" value="fer2"/>
    <property type="match status" value="1"/>
</dbReference>
<dbReference type="Pfam" id="PF22117">
    <property type="entry name" value="Fer4_Nqo3"/>
    <property type="match status" value="1"/>
</dbReference>
<dbReference type="Pfam" id="PF00384">
    <property type="entry name" value="Molybdopterin"/>
    <property type="match status" value="1"/>
</dbReference>
<keyword evidence="12" id="KW-0520">NAD</keyword>
<dbReference type="GO" id="GO:0051537">
    <property type="term" value="F:2 iron, 2 sulfur cluster binding"/>
    <property type="evidence" value="ECO:0007669"/>
    <property type="project" value="UniProtKB-KW"/>
</dbReference>
<organism evidence="21 22">
    <name type="scientific">Syntrophotalea acetylenica</name>
    <name type="common">Pelobacter acetylenicus</name>
    <dbReference type="NCBI Taxonomy" id="29542"/>
    <lineage>
        <taxon>Bacteria</taxon>
        <taxon>Pseudomonadati</taxon>
        <taxon>Thermodesulfobacteriota</taxon>
        <taxon>Desulfuromonadia</taxon>
        <taxon>Desulfuromonadales</taxon>
        <taxon>Syntrophotaleaceae</taxon>
        <taxon>Syntrophotalea</taxon>
    </lineage>
</organism>
<evidence type="ECO:0000259" key="19">
    <source>
        <dbReference type="PROSITE" id="PS51669"/>
    </source>
</evidence>
<dbReference type="PROSITE" id="PS51085">
    <property type="entry name" value="2FE2S_FER_2"/>
    <property type="match status" value="1"/>
</dbReference>
<protein>
    <submittedName>
        <fullName evidence="21">NADH dehydrogenase (Quinone) subunit G</fullName>
    </submittedName>
</protein>
<dbReference type="InterPro" id="IPR054351">
    <property type="entry name" value="NADH_UbQ_OxRdtase_ferredoxin"/>
</dbReference>
<dbReference type="InterPro" id="IPR050123">
    <property type="entry name" value="Prok_molybdopt-oxidoreductase"/>
</dbReference>
<dbReference type="SUPFAM" id="SSF50692">
    <property type="entry name" value="ADC-like"/>
    <property type="match status" value="1"/>
</dbReference>
<comment type="catalytic activity">
    <reaction evidence="16">
        <text>a quinone + NADH + 5 H(+)(in) = a quinol + NAD(+) + 4 H(+)(out)</text>
        <dbReference type="Rhea" id="RHEA:57888"/>
        <dbReference type="ChEBI" id="CHEBI:15378"/>
        <dbReference type="ChEBI" id="CHEBI:24646"/>
        <dbReference type="ChEBI" id="CHEBI:57540"/>
        <dbReference type="ChEBI" id="CHEBI:57945"/>
        <dbReference type="ChEBI" id="CHEBI:132124"/>
    </reaction>
</comment>
<evidence type="ECO:0000259" key="20">
    <source>
        <dbReference type="PROSITE" id="PS51839"/>
    </source>
</evidence>
<dbReference type="Gene3D" id="2.40.40.20">
    <property type="match status" value="1"/>
</dbReference>
<evidence type="ECO:0000256" key="1">
    <source>
        <dbReference type="ARBA" id="ARBA00001966"/>
    </source>
</evidence>
<dbReference type="InterPro" id="IPR001041">
    <property type="entry name" value="2Fe-2S_ferredoxin-type"/>
</dbReference>
<evidence type="ECO:0000256" key="14">
    <source>
        <dbReference type="ARBA" id="ARBA00023136"/>
    </source>
</evidence>